<reference evidence="2" key="1">
    <citation type="journal article" date="2014" name="Int. J. Syst. Evol. Microbiol.">
        <title>Complete genome sequence of Corynebacterium casei LMG S-19264T (=DSM 44701T), isolated from a smear-ripened cheese.</title>
        <authorList>
            <consortium name="US DOE Joint Genome Institute (JGI-PGF)"/>
            <person name="Walter F."/>
            <person name="Albersmeier A."/>
            <person name="Kalinowski J."/>
            <person name="Ruckert C."/>
        </authorList>
    </citation>
    <scope>NUCLEOTIDE SEQUENCE</scope>
    <source>
        <strain evidence="2">JCM 31740</strain>
    </source>
</reference>
<sequence length="71" mass="8426">MCIVMCDSREKLEDRVSETNQTVDLRICPSFIDSLFLSERRTNLSYNIRLILDYEFNHTWTDQNATSSSFR</sequence>
<reference evidence="1" key="3">
    <citation type="journal article" date="2019" name="BMC Res. Notes">
        <title>Complete genome sequence of the Sulfodiicoccus acidiphilus strain HS-1T, the first crenarchaeon that lacks polB3, isolated from an acidic hot spring in Ohwaku-dani, Hakone, Japan.</title>
        <authorList>
            <person name="Sakai H.D."/>
            <person name="Kurosawa N."/>
        </authorList>
    </citation>
    <scope>NUCLEOTIDE SEQUENCE</scope>
    <source>
        <strain evidence="1">HS-1</strain>
    </source>
</reference>
<evidence type="ECO:0000313" key="2">
    <source>
        <dbReference type="EMBL" id="GGT94374.1"/>
    </source>
</evidence>
<evidence type="ECO:0000313" key="1">
    <source>
        <dbReference type="EMBL" id="BBD72185.1"/>
    </source>
</evidence>
<dbReference type="EMBL" id="BMQS01000008">
    <property type="protein sequence ID" value="GGT94374.1"/>
    <property type="molecule type" value="Genomic_DNA"/>
</dbReference>
<dbReference type="EMBL" id="AP018553">
    <property type="protein sequence ID" value="BBD72185.1"/>
    <property type="molecule type" value="Genomic_DNA"/>
</dbReference>
<dbReference type="AlphaFoldDB" id="A0A348B1Y3"/>
<dbReference type="KEGG" id="sacd:HS1genome_0574"/>
<dbReference type="Proteomes" id="UP000276741">
    <property type="component" value="Chromosome"/>
</dbReference>
<organism evidence="1 3">
    <name type="scientific">Sulfodiicoccus acidiphilus</name>
    <dbReference type="NCBI Taxonomy" id="1670455"/>
    <lineage>
        <taxon>Archaea</taxon>
        <taxon>Thermoproteota</taxon>
        <taxon>Thermoprotei</taxon>
        <taxon>Sulfolobales</taxon>
        <taxon>Sulfolobaceae</taxon>
        <taxon>Sulfodiicoccus</taxon>
    </lineage>
</organism>
<name>A0A348B1Y3_9CREN</name>
<reference evidence="2" key="4">
    <citation type="submission" date="2020-09" db="EMBL/GenBank/DDBJ databases">
        <authorList>
            <person name="Sun Q."/>
            <person name="Ohkuma M."/>
        </authorList>
    </citation>
    <scope>NUCLEOTIDE SEQUENCE</scope>
    <source>
        <strain evidence="2">JCM 31740</strain>
    </source>
</reference>
<reference evidence="3" key="2">
    <citation type="submission" date="2018-04" db="EMBL/GenBank/DDBJ databases">
        <title>Complete genome sequence of Sulfodiicoccus acidiphilus strain HS-1.</title>
        <authorList>
            <person name="Sakai H.D."/>
            <person name="Kurosawa N."/>
        </authorList>
    </citation>
    <scope>NUCLEOTIDE SEQUENCE [LARGE SCALE GENOMIC DNA]</scope>
    <source>
        <strain evidence="3">HS-1</strain>
    </source>
</reference>
<dbReference type="Proteomes" id="UP000616143">
    <property type="component" value="Unassembled WGS sequence"/>
</dbReference>
<gene>
    <name evidence="2" type="ORF">GCM10007116_09960</name>
    <name evidence="1" type="ORF">HS1genome_0574</name>
</gene>
<accession>A0A348B1Y3</accession>
<proteinExistence type="predicted"/>
<evidence type="ECO:0000313" key="3">
    <source>
        <dbReference type="Proteomes" id="UP000276741"/>
    </source>
</evidence>
<protein>
    <submittedName>
        <fullName evidence="1">Uncharacterized protein</fullName>
    </submittedName>
</protein>
<keyword evidence="3" id="KW-1185">Reference proteome</keyword>